<dbReference type="EnsemblBacteria" id="AAS94718">
    <property type="protein sequence ID" value="AAS94718"/>
    <property type="gene ID" value="DVU_0234"/>
</dbReference>
<organism evidence="1 2">
    <name type="scientific">Nitratidesulfovibrio vulgaris (strain ATCC 29579 / DSM 644 / CCUG 34227 / NCIMB 8303 / VKM B-1760 / Hildenborough)</name>
    <name type="common">Desulfovibrio vulgaris</name>
    <dbReference type="NCBI Taxonomy" id="882"/>
    <lineage>
        <taxon>Bacteria</taxon>
        <taxon>Pseudomonadati</taxon>
        <taxon>Thermodesulfobacteriota</taxon>
        <taxon>Desulfovibrionia</taxon>
        <taxon>Desulfovibrionales</taxon>
        <taxon>Desulfovibrionaceae</taxon>
        <taxon>Nitratidesulfovibrio</taxon>
    </lineage>
</organism>
<dbReference type="PATRIC" id="fig|882.5.peg.223"/>
<evidence type="ECO:0000313" key="1">
    <source>
        <dbReference type="EMBL" id="AAS94718.1"/>
    </source>
</evidence>
<proteinExistence type="predicted"/>
<dbReference type="AlphaFoldDB" id="Q72FH9"/>
<dbReference type="EMBL" id="AE017285">
    <property type="protein sequence ID" value="AAS94718.1"/>
    <property type="molecule type" value="Genomic_DNA"/>
</dbReference>
<gene>
    <name evidence="1" type="ordered locus">DVU_0234</name>
</gene>
<dbReference type="PaxDb" id="882-DVU_0234"/>
<evidence type="ECO:0000313" key="2">
    <source>
        <dbReference type="Proteomes" id="UP000002194"/>
    </source>
</evidence>
<reference evidence="1 2" key="1">
    <citation type="journal article" date="2004" name="Nat. Biotechnol.">
        <title>The genome sequence of the anaerobic, sulfate-reducing bacterium Desulfovibrio vulgaris Hildenborough.</title>
        <authorList>
            <person name="Heidelberg J.F."/>
            <person name="Seshadri R."/>
            <person name="Haveman S.A."/>
            <person name="Hemme C.L."/>
            <person name="Paulsen I.T."/>
            <person name="Kolonay J.F."/>
            <person name="Eisen J.A."/>
            <person name="Ward N."/>
            <person name="Methe B."/>
            <person name="Brinkac L.M."/>
            <person name="Daugherty S.C."/>
            <person name="Deboy R.T."/>
            <person name="Dodson R.J."/>
            <person name="Durkin A.S."/>
            <person name="Madupu R."/>
            <person name="Nelson W.C."/>
            <person name="Sullivan S.A."/>
            <person name="Fouts D."/>
            <person name="Haft D.H."/>
            <person name="Selengut J."/>
            <person name="Peterson J.D."/>
            <person name="Davidsen T.M."/>
            <person name="Zafar N."/>
            <person name="Zhou L."/>
            <person name="Radune D."/>
            <person name="Dimitrov G."/>
            <person name="Hance M."/>
            <person name="Tran K."/>
            <person name="Khouri H."/>
            <person name="Gill J."/>
            <person name="Utterback T.R."/>
            <person name="Feldblyum T.V."/>
            <person name="Wall J.D."/>
            <person name="Voordouw G."/>
            <person name="Fraser C.M."/>
        </authorList>
    </citation>
    <scope>NUCLEOTIDE SEQUENCE [LARGE SCALE GENOMIC DNA]</scope>
    <source>
        <strain evidence="2">ATCC 29579 / DSM 644 / NCIMB 8303 / VKM B-1760 / Hildenborough</strain>
    </source>
</reference>
<sequence>MTQNTPYIEGERLYRAFFRRGSDGLHIVEGHVIISNESRFVVRCRGSEESHAQTAPAGWHRSRVEALDHLTRGLEITRRRVEADGLVLKAKIQHTHALRESIQQEGM</sequence>
<name>Q72FH9_NITV2</name>
<dbReference type="KEGG" id="dvu:DVU_0234"/>
<protein>
    <submittedName>
        <fullName evidence="1">Uncharacterized protein</fullName>
    </submittedName>
</protein>
<dbReference type="Proteomes" id="UP000002194">
    <property type="component" value="Chromosome"/>
</dbReference>
<dbReference type="RefSeq" id="WP_010937544.1">
    <property type="nucleotide sequence ID" value="NC_002937.3"/>
</dbReference>
<accession>Q72FH9</accession>
<dbReference type="HOGENOM" id="CLU_2205865_0_0_7"/>
<keyword evidence="2" id="KW-1185">Reference proteome</keyword>